<organism evidence="4 5">
    <name type="scientific">Candidatus Roizmanbacteria bacterium CG22_combo_CG10-13_8_21_14_all_33_16</name>
    <dbReference type="NCBI Taxonomy" id="1974859"/>
    <lineage>
        <taxon>Bacteria</taxon>
        <taxon>Candidatus Roizmaniibacteriota</taxon>
    </lineage>
</organism>
<dbReference type="GO" id="GO:0016787">
    <property type="term" value="F:hydrolase activity"/>
    <property type="evidence" value="ECO:0007669"/>
    <property type="project" value="UniProtKB-KW"/>
</dbReference>
<dbReference type="InterPro" id="IPR047112">
    <property type="entry name" value="RecG/Mfd"/>
</dbReference>
<evidence type="ECO:0000259" key="3">
    <source>
        <dbReference type="PROSITE" id="PS51194"/>
    </source>
</evidence>
<protein>
    <submittedName>
        <fullName evidence="4">ATP-dependent DNA helicase RecG</fullName>
    </submittedName>
</protein>
<evidence type="ECO:0000256" key="1">
    <source>
        <dbReference type="ARBA" id="ARBA00022801"/>
    </source>
</evidence>
<dbReference type="InterPro" id="IPR027417">
    <property type="entry name" value="P-loop_NTPase"/>
</dbReference>
<evidence type="ECO:0000313" key="4">
    <source>
        <dbReference type="EMBL" id="PIP64283.1"/>
    </source>
</evidence>
<evidence type="ECO:0000313" key="5">
    <source>
        <dbReference type="Proteomes" id="UP000230802"/>
    </source>
</evidence>
<dbReference type="SUPFAM" id="SSF52540">
    <property type="entry name" value="P-loop containing nucleoside triphosphate hydrolases"/>
    <property type="match status" value="1"/>
</dbReference>
<comment type="caution">
    <text evidence="4">The sequence shown here is derived from an EMBL/GenBank/DDBJ whole genome shotgun (WGS) entry which is preliminary data.</text>
</comment>
<proteinExistence type="predicted"/>
<name>A0A2H0C2Z5_9BACT</name>
<evidence type="ECO:0000256" key="2">
    <source>
        <dbReference type="ARBA" id="ARBA00022806"/>
    </source>
</evidence>
<dbReference type="EMBL" id="PCTD01000151">
    <property type="protein sequence ID" value="PIP64283.1"/>
    <property type="molecule type" value="Genomic_DNA"/>
</dbReference>
<dbReference type="PROSITE" id="PS51194">
    <property type="entry name" value="HELICASE_CTER"/>
    <property type="match status" value="1"/>
</dbReference>
<sequence length="228" mass="25732">GYVWITKQIKEKKAQVFVICPLVEESEIETNISVKAAEKEYVLLQKVFPAFKVALIHGKKSSKEKQATMADFINRKIDVLVSTSLVEVGVDAPGATIMLIEGAERFGLAQLHQLRGRIGRNLVQSCCFLYTENVDLAVQKRLSYFVKNINGLALAEYDLKNRGTGELFGQKQHGQSGLKIASLFDLRMIETTKRAVEYFITQSLQIKQYPEMKKQIDKIQAGFVSQRD</sequence>
<dbReference type="PANTHER" id="PTHR47964:SF1">
    <property type="entry name" value="ATP-DEPENDENT DNA HELICASE HOMOLOG RECG, CHLOROPLASTIC"/>
    <property type="match status" value="1"/>
</dbReference>
<feature type="domain" description="Helicase C-terminal" evidence="3">
    <location>
        <begin position="1"/>
        <end position="160"/>
    </location>
</feature>
<dbReference type="InterPro" id="IPR001650">
    <property type="entry name" value="Helicase_C-like"/>
</dbReference>
<gene>
    <name evidence="4" type="ORF">COW96_03380</name>
</gene>
<dbReference type="Pfam" id="PF00271">
    <property type="entry name" value="Helicase_C"/>
    <property type="match status" value="1"/>
</dbReference>
<dbReference type="GO" id="GO:0003678">
    <property type="term" value="F:DNA helicase activity"/>
    <property type="evidence" value="ECO:0007669"/>
    <property type="project" value="TreeGrafter"/>
</dbReference>
<accession>A0A2H0C2Z5</accession>
<dbReference type="Gene3D" id="3.40.50.300">
    <property type="entry name" value="P-loop containing nucleotide triphosphate hydrolases"/>
    <property type="match status" value="1"/>
</dbReference>
<dbReference type="Proteomes" id="UP000230802">
    <property type="component" value="Unassembled WGS sequence"/>
</dbReference>
<keyword evidence="1" id="KW-0378">Hydrolase</keyword>
<dbReference type="PANTHER" id="PTHR47964">
    <property type="entry name" value="ATP-DEPENDENT DNA HELICASE HOMOLOG RECG, CHLOROPLASTIC"/>
    <property type="match status" value="1"/>
</dbReference>
<dbReference type="AlphaFoldDB" id="A0A2H0C2Z5"/>
<dbReference type="GO" id="GO:0006281">
    <property type="term" value="P:DNA repair"/>
    <property type="evidence" value="ECO:0007669"/>
    <property type="project" value="InterPro"/>
</dbReference>
<reference evidence="4 5" key="1">
    <citation type="submission" date="2017-09" db="EMBL/GenBank/DDBJ databases">
        <title>Depth-based differentiation of microbial function through sediment-hosted aquifers and enrichment of novel symbionts in the deep terrestrial subsurface.</title>
        <authorList>
            <person name="Probst A.J."/>
            <person name="Ladd B."/>
            <person name="Jarett J.K."/>
            <person name="Geller-Mcgrath D.E."/>
            <person name="Sieber C.M."/>
            <person name="Emerson J.B."/>
            <person name="Anantharaman K."/>
            <person name="Thomas B.C."/>
            <person name="Malmstrom R."/>
            <person name="Stieglmeier M."/>
            <person name="Klingl A."/>
            <person name="Woyke T."/>
            <person name="Ryan C.M."/>
            <person name="Banfield J.F."/>
        </authorList>
    </citation>
    <scope>NUCLEOTIDE SEQUENCE [LARGE SCALE GENOMIC DNA]</scope>
    <source>
        <strain evidence="4">CG22_combo_CG10-13_8_21_14_all_33_16</strain>
    </source>
</reference>
<keyword evidence="2 4" id="KW-0347">Helicase</keyword>
<keyword evidence="2 4" id="KW-0547">Nucleotide-binding</keyword>
<keyword evidence="2 4" id="KW-0067">ATP-binding</keyword>
<dbReference type="SMART" id="SM00490">
    <property type="entry name" value="HELICc"/>
    <property type="match status" value="1"/>
</dbReference>
<feature type="non-terminal residue" evidence="4">
    <location>
        <position position="1"/>
    </location>
</feature>